<organism evidence="1 2">
    <name type="scientific">Kordia algicida OT-1</name>
    <dbReference type="NCBI Taxonomy" id="391587"/>
    <lineage>
        <taxon>Bacteria</taxon>
        <taxon>Pseudomonadati</taxon>
        <taxon>Bacteroidota</taxon>
        <taxon>Flavobacteriia</taxon>
        <taxon>Flavobacteriales</taxon>
        <taxon>Flavobacteriaceae</taxon>
        <taxon>Kordia</taxon>
    </lineage>
</organism>
<keyword evidence="2" id="KW-1185">Reference proteome</keyword>
<comment type="caution">
    <text evidence="1">The sequence shown here is derived from an EMBL/GenBank/DDBJ whole genome shotgun (WGS) entry which is preliminary data.</text>
</comment>
<dbReference type="OrthoDB" id="1453558at2"/>
<dbReference type="HOGENOM" id="CLU_2246419_0_0_10"/>
<evidence type="ECO:0000313" key="2">
    <source>
        <dbReference type="Proteomes" id="UP000002945"/>
    </source>
</evidence>
<dbReference type="eggNOG" id="ENOG502ZFPF">
    <property type="taxonomic scope" value="Bacteria"/>
</dbReference>
<sequence>MKILIALFSITILSINSIDYTSKSLNNNITTYEVVFDGAEGGMLFFTDSKEEAITVKDEENKLFKKYGEDANSYVGRAFTMLLKAADDNDRVYKVESVIELKMK</sequence>
<dbReference type="Proteomes" id="UP000002945">
    <property type="component" value="Unassembled WGS sequence"/>
</dbReference>
<dbReference type="STRING" id="391587.KAOT1_12552"/>
<name>A9DJ80_9FLAO</name>
<gene>
    <name evidence="1" type="ORF">KAOT1_12552</name>
</gene>
<protein>
    <submittedName>
        <fullName evidence="1">Uncharacterized protein</fullName>
    </submittedName>
</protein>
<proteinExistence type="predicted"/>
<evidence type="ECO:0000313" key="1">
    <source>
        <dbReference type="EMBL" id="EDP98046.1"/>
    </source>
</evidence>
<dbReference type="AlphaFoldDB" id="A9DJ80"/>
<dbReference type="EMBL" id="ABIB01000001">
    <property type="protein sequence ID" value="EDP98046.1"/>
    <property type="molecule type" value="Genomic_DNA"/>
</dbReference>
<reference evidence="1 2" key="1">
    <citation type="journal article" date="2011" name="J. Bacteriol.">
        <title>Genome sequence of the algicidal bacterium Kordia algicida OT-1.</title>
        <authorList>
            <person name="Lee H.S."/>
            <person name="Kang S.G."/>
            <person name="Kwon K.K."/>
            <person name="Lee J.H."/>
            <person name="Kim S.J."/>
        </authorList>
    </citation>
    <scope>NUCLEOTIDE SEQUENCE [LARGE SCALE GENOMIC DNA]</scope>
    <source>
        <strain evidence="1 2">OT-1</strain>
    </source>
</reference>
<accession>A9DJ80</accession>
<dbReference type="RefSeq" id="WP_007095059.1">
    <property type="nucleotide sequence ID" value="NZ_CP142125.1"/>
</dbReference>